<dbReference type="STRING" id="93625.A0A409XUA2"/>
<comment type="caution">
    <text evidence="6">The sequence shown here is derived from an EMBL/GenBank/DDBJ whole genome shotgun (WGS) entry which is preliminary data.</text>
</comment>
<dbReference type="SUPFAM" id="SSF51556">
    <property type="entry name" value="Metallo-dependent hydrolases"/>
    <property type="match status" value="1"/>
</dbReference>
<dbReference type="InParanoid" id="A0A409XUA2"/>
<dbReference type="Pfam" id="PF04909">
    <property type="entry name" value="Amidohydro_2"/>
    <property type="match status" value="1"/>
</dbReference>
<keyword evidence="7" id="KW-1185">Reference proteome</keyword>
<keyword evidence="4" id="KW-0732">Signal</keyword>
<keyword evidence="2 3" id="KW-0456">Lyase</keyword>
<dbReference type="GO" id="GO:0016787">
    <property type="term" value="F:hydrolase activity"/>
    <property type="evidence" value="ECO:0007669"/>
    <property type="project" value="InterPro"/>
</dbReference>
<name>A0A409XUA2_PSICY</name>
<evidence type="ECO:0000256" key="3">
    <source>
        <dbReference type="RuleBase" id="RU366045"/>
    </source>
</evidence>
<dbReference type="OrthoDB" id="432010at2759"/>
<dbReference type="GO" id="GO:0019748">
    <property type="term" value="P:secondary metabolic process"/>
    <property type="evidence" value="ECO:0007669"/>
    <property type="project" value="TreeGrafter"/>
</dbReference>
<evidence type="ECO:0000313" key="7">
    <source>
        <dbReference type="Proteomes" id="UP000283269"/>
    </source>
</evidence>
<sequence length="391" mass="44000">MFASTLIIFLSVILSAVQARRFRDTGGTIVFEEAWTIPELAFQNVYVSFKIWSTNDELVANLLDVHNQRLRSMNTNNIDFMVLSCAQPCIQSFSDPVTAENMAVHVNNELAATIANNTERFGAFASLAMHNATAAALELKRAVETLGFLGALVNDYQQSGTDGQTLLFYDQPEYDVFWQMVSDLDVPVYFHPRTDIQTILNLTFVHAPFLIGPAQEFAAGLSTHILGLGIPTGSVQTVYLSMSSLFEHWIVLISRFPKLKIIVGHLGERISSDLVRIDTREYPSQLSCTMRLRHCIELKRQVPFGLTMKQNVTTYFRTNIFETTSGNFAPDLLDFHINQIGLDRIMYSIDYPFINIPDGTTFINDLARTMKAEDHNSLARGLAIEVLRLKD</sequence>
<dbReference type="GO" id="GO:0005829">
    <property type="term" value="C:cytosol"/>
    <property type="evidence" value="ECO:0007669"/>
    <property type="project" value="TreeGrafter"/>
</dbReference>
<dbReference type="PANTHER" id="PTHR21240:SF31">
    <property type="entry name" value="AMIDOHYDROLASE FAMILY PROTEIN (AFU_ORTHOLOGUE AFUA_7G05840)"/>
    <property type="match status" value="1"/>
</dbReference>
<keyword evidence="1 3" id="KW-0210">Decarboxylase</keyword>
<dbReference type="GO" id="GO:0016831">
    <property type="term" value="F:carboxy-lyase activity"/>
    <property type="evidence" value="ECO:0007669"/>
    <property type="project" value="UniProtKB-KW"/>
</dbReference>
<evidence type="ECO:0000313" key="6">
    <source>
        <dbReference type="EMBL" id="PPQ94277.1"/>
    </source>
</evidence>
<evidence type="ECO:0000259" key="5">
    <source>
        <dbReference type="Pfam" id="PF04909"/>
    </source>
</evidence>
<dbReference type="InterPro" id="IPR006680">
    <property type="entry name" value="Amidohydro-rel"/>
</dbReference>
<organism evidence="6 7">
    <name type="scientific">Psilocybe cyanescens</name>
    <dbReference type="NCBI Taxonomy" id="93625"/>
    <lineage>
        <taxon>Eukaryota</taxon>
        <taxon>Fungi</taxon>
        <taxon>Dikarya</taxon>
        <taxon>Basidiomycota</taxon>
        <taxon>Agaricomycotina</taxon>
        <taxon>Agaricomycetes</taxon>
        <taxon>Agaricomycetidae</taxon>
        <taxon>Agaricales</taxon>
        <taxon>Agaricineae</taxon>
        <taxon>Strophariaceae</taxon>
        <taxon>Psilocybe</taxon>
    </lineage>
</organism>
<dbReference type="PANTHER" id="PTHR21240">
    <property type="entry name" value="2-AMINO-3-CARBOXYLMUCONATE-6-SEMIALDEHYDE DECARBOXYLASE"/>
    <property type="match status" value="1"/>
</dbReference>
<dbReference type="EMBL" id="NHYD01000400">
    <property type="protein sequence ID" value="PPQ94277.1"/>
    <property type="molecule type" value="Genomic_DNA"/>
</dbReference>
<accession>A0A409XUA2</accession>
<evidence type="ECO:0000256" key="4">
    <source>
        <dbReference type="SAM" id="SignalP"/>
    </source>
</evidence>
<feature type="chain" id="PRO_5019084765" description="Amidohydrolase-related domain-containing protein" evidence="4">
    <location>
        <begin position="20"/>
        <end position="391"/>
    </location>
</feature>
<dbReference type="AlphaFoldDB" id="A0A409XUA2"/>
<evidence type="ECO:0000256" key="1">
    <source>
        <dbReference type="ARBA" id="ARBA00022793"/>
    </source>
</evidence>
<dbReference type="InterPro" id="IPR032466">
    <property type="entry name" value="Metal_Hydrolase"/>
</dbReference>
<feature type="signal peptide" evidence="4">
    <location>
        <begin position="1"/>
        <end position="19"/>
    </location>
</feature>
<gene>
    <name evidence="6" type="ORF">CVT25_004934</name>
</gene>
<protein>
    <recommendedName>
        <fullName evidence="5">Amidohydrolase-related domain-containing protein</fullName>
    </recommendedName>
</protein>
<reference evidence="6 7" key="1">
    <citation type="journal article" date="2018" name="Evol. Lett.">
        <title>Horizontal gene cluster transfer increased hallucinogenic mushroom diversity.</title>
        <authorList>
            <person name="Reynolds H.T."/>
            <person name="Vijayakumar V."/>
            <person name="Gluck-Thaler E."/>
            <person name="Korotkin H.B."/>
            <person name="Matheny P.B."/>
            <person name="Slot J.C."/>
        </authorList>
    </citation>
    <scope>NUCLEOTIDE SEQUENCE [LARGE SCALE GENOMIC DNA]</scope>
    <source>
        <strain evidence="6 7">2631</strain>
    </source>
</reference>
<proteinExistence type="inferred from homology"/>
<feature type="domain" description="Amidohydrolase-related" evidence="5">
    <location>
        <begin position="93"/>
        <end position="380"/>
    </location>
</feature>
<dbReference type="InterPro" id="IPR032465">
    <property type="entry name" value="ACMSD"/>
</dbReference>
<evidence type="ECO:0000256" key="2">
    <source>
        <dbReference type="ARBA" id="ARBA00023239"/>
    </source>
</evidence>
<dbReference type="Gene3D" id="3.20.20.140">
    <property type="entry name" value="Metal-dependent hydrolases"/>
    <property type="match status" value="1"/>
</dbReference>
<dbReference type="Proteomes" id="UP000283269">
    <property type="component" value="Unassembled WGS sequence"/>
</dbReference>
<comment type="similarity">
    <text evidence="3">Belongs to the metallo-dependent hydrolases superfamily.</text>
</comment>